<dbReference type="InterPro" id="IPR001845">
    <property type="entry name" value="HTH_ArsR_DNA-bd_dom"/>
</dbReference>
<dbReference type="Gene3D" id="1.10.10.10">
    <property type="entry name" value="Winged helix-like DNA-binding domain superfamily/Winged helix DNA-binding domain"/>
    <property type="match status" value="1"/>
</dbReference>
<dbReference type="SMART" id="SM00418">
    <property type="entry name" value="HTH_ARSR"/>
    <property type="match status" value="1"/>
</dbReference>
<name>A0ABV8U1W8_9ACTN</name>
<dbReference type="PRINTS" id="PR00778">
    <property type="entry name" value="HTHARSR"/>
</dbReference>
<evidence type="ECO:0000313" key="2">
    <source>
        <dbReference type="EMBL" id="MFC4337109.1"/>
    </source>
</evidence>
<sequence length="111" mass="12622">MAPRDGILPEPSREEMRLEKVLGALSDPLRLSIVRAYHLDAGGEEKPCGWFAVDRPKSTRSHHFKVLREAGVIRQRQIGLERRNSVRVEDLDARFPGLLGLVEEWEPSEPV</sequence>
<feature type="domain" description="HTH arsR-type" evidence="1">
    <location>
        <begin position="20"/>
        <end position="100"/>
    </location>
</feature>
<comment type="caution">
    <text evidence="2">The sequence shown here is derived from an EMBL/GenBank/DDBJ whole genome shotgun (WGS) entry which is preliminary data.</text>
</comment>
<dbReference type="SUPFAM" id="SSF46785">
    <property type="entry name" value="Winged helix' DNA-binding domain"/>
    <property type="match status" value="1"/>
</dbReference>
<dbReference type="InterPro" id="IPR036390">
    <property type="entry name" value="WH_DNA-bd_sf"/>
</dbReference>
<evidence type="ECO:0000259" key="1">
    <source>
        <dbReference type="SMART" id="SM00418"/>
    </source>
</evidence>
<accession>A0ABV8U1W8</accession>
<keyword evidence="3" id="KW-1185">Reference proteome</keyword>
<organism evidence="2 3">
    <name type="scientific">Salininema proteolyticum</name>
    <dbReference type="NCBI Taxonomy" id="1607685"/>
    <lineage>
        <taxon>Bacteria</taxon>
        <taxon>Bacillati</taxon>
        <taxon>Actinomycetota</taxon>
        <taxon>Actinomycetes</taxon>
        <taxon>Glycomycetales</taxon>
        <taxon>Glycomycetaceae</taxon>
        <taxon>Salininema</taxon>
    </lineage>
</organism>
<dbReference type="Proteomes" id="UP001595823">
    <property type="component" value="Unassembled WGS sequence"/>
</dbReference>
<gene>
    <name evidence="2" type="ORF">ACFPET_18050</name>
</gene>
<reference evidence="3" key="1">
    <citation type="journal article" date="2019" name="Int. J. Syst. Evol. Microbiol.">
        <title>The Global Catalogue of Microorganisms (GCM) 10K type strain sequencing project: providing services to taxonomists for standard genome sequencing and annotation.</title>
        <authorList>
            <consortium name="The Broad Institute Genomics Platform"/>
            <consortium name="The Broad Institute Genome Sequencing Center for Infectious Disease"/>
            <person name="Wu L."/>
            <person name="Ma J."/>
        </authorList>
    </citation>
    <scope>NUCLEOTIDE SEQUENCE [LARGE SCALE GENOMIC DNA]</scope>
    <source>
        <strain evidence="3">IBRC-M 10908</strain>
    </source>
</reference>
<dbReference type="EMBL" id="JBHSDK010000028">
    <property type="protein sequence ID" value="MFC4337109.1"/>
    <property type="molecule type" value="Genomic_DNA"/>
</dbReference>
<protein>
    <submittedName>
        <fullName evidence="2">ArsR/SmtB family transcription factor</fullName>
    </submittedName>
</protein>
<evidence type="ECO:0000313" key="3">
    <source>
        <dbReference type="Proteomes" id="UP001595823"/>
    </source>
</evidence>
<proteinExistence type="predicted"/>
<dbReference type="RefSeq" id="WP_380623723.1">
    <property type="nucleotide sequence ID" value="NZ_JBHSDK010000028.1"/>
</dbReference>
<dbReference type="InterPro" id="IPR036388">
    <property type="entry name" value="WH-like_DNA-bd_sf"/>
</dbReference>